<organism evidence="2 3">
    <name type="scientific">Paenibacillus agaridevorans</name>
    <dbReference type="NCBI Taxonomy" id="171404"/>
    <lineage>
        <taxon>Bacteria</taxon>
        <taxon>Bacillati</taxon>
        <taxon>Bacillota</taxon>
        <taxon>Bacilli</taxon>
        <taxon>Bacillales</taxon>
        <taxon>Paenibacillaceae</taxon>
        <taxon>Paenibacillus</taxon>
    </lineage>
</organism>
<protein>
    <recommendedName>
        <fullName evidence="1">SGNH hydrolase-type esterase domain-containing protein</fullName>
    </recommendedName>
</protein>
<dbReference type="Pfam" id="PF13472">
    <property type="entry name" value="Lipase_GDSL_2"/>
    <property type="match status" value="1"/>
</dbReference>
<evidence type="ECO:0000313" key="2">
    <source>
        <dbReference type="EMBL" id="GBG09434.1"/>
    </source>
</evidence>
<accession>A0A2R5F161</accession>
<dbReference type="PANTHER" id="PTHR30383">
    <property type="entry name" value="THIOESTERASE 1/PROTEASE 1/LYSOPHOSPHOLIPASE L1"/>
    <property type="match status" value="1"/>
</dbReference>
<evidence type="ECO:0000313" key="3">
    <source>
        <dbReference type="Proteomes" id="UP000245202"/>
    </source>
</evidence>
<dbReference type="PROSITE" id="PS01098">
    <property type="entry name" value="LIPASE_GDSL_SER"/>
    <property type="match status" value="1"/>
</dbReference>
<sequence>MLNKMHKGESVVFVGQTPQKLRHGNVVRCLSVGTGQGSDHPKDVTYMEQEDFVIDYEAGTIARTENSSIPDWRSHVVYGKESFDHRDYADCSNRKFTVYVDYEYIEESEEAHADCADAEGEQLRRVRAKIAAGENIRYVVFGDSISAGGDASRDEYAFYQLFAGELRKRFEGMEFEMVNRAIGGETSVDGLKRFEDDVIALRPDIVSIGYGMNDQCTMSEQIRNGVPPGEFERNIRQMVTRIQEATGADIILVTPCESNPQWKHSSGDLAIYADILKRIGKECNIAVADVHRLWNEELRAGKTHESLLLNNINHPNDYGHRIYYEAFVPLIPAVPSKSR</sequence>
<evidence type="ECO:0000259" key="1">
    <source>
        <dbReference type="Pfam" id="PF13472"/>
    </source>
</evidence>
<dbReference type="Gene3D" id="3.40.50.1110">
    <property type="entry name" value="SGNH hydrolase"/>
    <property type="match status" value="1"/>
</dbReference>
<dbReference type="AlphaFoldDB" id="A0A2R5F161"/>
<comment type="caution">
    <text evidence="2">The sequence shown here is derived from an EMBL/GenBank/DDBJ whole genome shotgun (WGS) entry which is preliminary data.</text>
</comment>
<dbReference type="InterPro" id="IPR036514">
    <property type="entry name" value="SGNH_hydro_sf"/>
</dbReference>
<dbReference type="InterPro" id="IPR008265">
    <property type="entry name" value="Lipase_GDSL_AS"/>
</dbReference>
<dbReference type="InterPro" id="IPR013830">
    <property type="entry name" value="SGNH_hydro"/>
</dbReference>
<feature type="domain" description="SGNH hydrolase-type esterase" evidence="1">
    <location>
        <begin position="140"/>
        <end position="322"/>
    </location>
</feature>
<dbReference type="PANTHER" id="PTHR30383:SF5">
    <property type="entry name" value="SGNH HYDROLASE-TYPE ESTERASE DOMAIN-CONTAINING PROTEIN"/>
    <property type="match status" value="1"/>
</dbReference>
<dbReference type="InterPro" id="IPR051532">
    <property type="entry name" value="Ester_Hydrolysis_Enzymes"/>
</dbReference>
<dbReference type="GO" id="GO:0006629">
    <property type="term" value="P:lipid metabolic process"/>
    <property type="evidence" value="ECO:0007669"/>
    <property type="project" value="InterPro"/>
</dbReference>
<proteinExistence type="predicted"/>
<name>A0A2R5F161_9BACL</name>
<dbReference type="EMBL" id="BDQX01000230">
    <property type="protein sequence ID" value="GBG09434.1"/>
    <property type="molecule type" value="Genomic_DNA"/>
</dbReference>
<gene>
    <name evidence="2" type="ORF">PAT3040_04080</name>
</gene>
<dbReference type="SUPFAM" id="SSF52266">
    <property type="entry name" value="SGNH hydrolase"/>
    <property type="match status" value="1"/>
</dbReference>
<dbReference type="RefSeq" id="WP_181376750.1">
    <property type="nucleotide sequence ID" value="NZ_BDQX01000230.1"/>
</dbReference>
<keyword evidence="3" id="KW-1185">Reference proteome</keyword>
<dbReference type="Proteomes" id="UP000245202">
    <property type="component" value="Unassembled WGS sequence"/>
</dbReference>
<dbReference type="GO" id="GO:0004622">
    <property type="term" value="F:phosphatidylcholine lysophospholipase activity"/>
    <property type="evidence" value="ECO:0007669"/>
    <property type="project" value="TreeGrafter"/>
</dbReference>
<reference evidence="2 3" key="1">
    <citation type="submission" date="2017-08" db="EMBL/GenBank/DDBJ databases">
        <title>Substantial Increase in Enzyme Production by Combined Drug-Resistance Mutations in Paenibacillus agaridevorans.</title>
        <authorList>
            <person name="Tanaka Y."/>
            <person name="Funane K."/>
            <person name="Hosaka T."/>
            <person name="Shiwa Y."/>
            <person name="Fujita N."/>
            <person name="Miyazaki T."/>
            <person name="Yoshikawa H."/>
            <person name="Murakami K."/>
            <person name="Kasahara K."/>
            <person name="Inaoka T."/>
            <person name="Hiraga Y."/>
            <person name="Ochi K."/>
        </authorList>
    </citation>
    <scope>NUCLEOTIDE SEQUENCE [LARGE SCALE GENOMIC DNA]</scope>
    <source>
        <strain evidence="2 3">T-3040</strain>
    </source>
</reference>